<dbReference type="InterPro" id="IPR008972">
    <property type="entry name" value="Cupredoxin"/>
</dbReference>
<reference evidence="13" key="1">
    <citation type="submission" date="2017-07" db="EMBL/GenBank/DDBJ databases">
        <title>Taro Niue Genome Assembly and Annotation.</title>
        <authorList>
            <person name="Atibalentja N."/>
            <person name="Keating K."/>
            <person name="Fields C.J."/>
        </authorList>
    </citation>
    <scope>NUCLEOTIDE SEQUENCE</scope>
    <source>
        <strain evidence="13">Niue_2</strain>
        <tissue evidence="13">Leaf</tissue>
    </source>
</reference>
<dbReference type="GO" id="GO:0005886">
    <property type="term" value="C:plasma membrane"/>
    <property type="evidence" value="ECO:0007669"/>
    <property type="project" value="TreeGrafter"/>
</dbReference>
<dbReference type="PANTHER" id="PTHR33021:SF289">
    <property type="entry name" value="EARLY NODULIN-LIKE PROTEIN 5-RELATED"/>
    <property type="match status" value="1"/>
</dbReference>
<dbReference type="GO" id="GO:0098552">
    <property type="term" value="C:side of membrane"/>
    <property type="evidence" value="ECO:0007669"/>
    <property type="project" value="UniProtKB-KW"/>
</dbReference>
<keyword evidence="4" id="KW-0472">Membrane</keyword>
<evidence type="ECO:0000313" key="14">
    <source>
        <dbReference type="Proteomes" id="UP000652761"/>
    </source>
</evidence>
<dbReference type="Gene3D" id="2.60.40.420">
    <property type="entry name" value="Cupredoxins - blue copper proteins"/>
    <property type="match status" value="1"/>
</dbReference>
<dbReference type="GO" id="GO:0012505">
    <property type="term" value="C:endomembrane system"/>
    <property type="evidence" value="ECO:0007669"/>
    <property type="project" value="UniProtKB-SubCell"/>
</dbReference>
<dbReference type="FunFam" id="2.60.40.420:FF:000010">
    <property type="entry name" value="Early nodulin-like protein 1"/>
    <property type="match status" value="1"/>
</dbReference>
<keyword evidence="6" id="KW-0325">Glycoprotein</keyword>
<dbReference type="Pfam" id="PF02298">
    <property type="entry name" value="Cu_bind_like"/>
    <property type="match status" value="1"/>
</dbReference>
<protein>
    <recommendedName>
        <fullName evidence="12">Phytocyanin domain-containing protein</fullName>
    </recommendedName>
</protein>
<comment type="caution">
    <text evidence="13">The sequence shown here is derived from an EMBL/GenBank/DDBJ whole genome shotgun (WGS) entry which is preliminary data.</text>
</comment>
<dbReference type="CDD" id="cd11019">
    <property type="entry name" value="OsENODL1_like"/>
    <property type="match status" value="1"/>
</dbReference>
<evidence type="ECO:0000256" key="11">
    <source>
        <dbReference type="SAM" id="SignalP"/>
    </source>
</evidence>
<dbReference type="InterPro" id="IPR039391">
    <property type="entry name" value="Phytocyanin-like"/>
</dbReference>
<dbReference type="Proteomes" id="UP000652761">
    <property type="component" value="Unassembled WGS sequence"/>
</dbReference>
<keyword evidence="14" id="KW-1185">Reference proteome</keyword>
<evidence type="ECO:0000256" key="3">
    <source>
        <dbReference type="ARBA" id="ARBA00022729"/>
    </source>
</evidence>
<organism evidence="13 14">
    <name type="scientific">Colocasia esculenta</name>
    <name type="common">Wild taro</name>
    <name type="synonym">Arum esculentum</name>
    <dbReference type="NCBI Taxonomy" id="4460"/>
    <lineage>
        <taxon>Eukaryota</taxon>
        <taxon>Viridiplantae</taxon>
        <taxon>Streptophyta</taxon>
        <taxon>Embryophyta</taxon>
        <taxon>Tracheophyta</taxon>
        <taxon>Spermatophyta</taxon>
        <taxon>Magnoliopsida</taxon>
        <taxon>Liliopsida</taxon>
        <taxon>Araceae</taxon>
        <taxon>Aroideae</taxon>
        <taxon>Colocasieae</taxon>
        <taxon>Colocasia</taxon>
    </lineage>
</organism>
<evidence type="ECO:0000256" key="9">
    <source>
        <dbReference type="ARBA" id="ARBA00037868"/>
    </source>
</evidence>
<comment type="subcellular location">
    <subcellularLocation>
        <location evidence="9">Endomembrane system</location>
        <topology evidence="9">Lipid-anchor</topology>
    </subcellularLocation>
    <subcellularLocation>
        <location evidence="1">Membrane</location>
        <topology evidence="1">Lipid-anchor</topology>
        <topology evidence="1">GPI-anchor</topology>
    </subcellularLocation>
</comment>
<evidence type="ECO:0000256" key="1">
    <source>
        <dbReference type="ARBA" id="ARBA00004589"/>
    </source>
</evidence>
<feature type="domain" description="Phytocyanin" evidence="12">
    <location>
        <begin position="34"/>
        <end position="136"/>
    </location>
</feature>
<evidence type="ECO:0000256" key="7">
    <source>
        <dbReference type="ARBA" id="ARBA00023288"/>
    </source>
</evidence>
<comment type="similarity">
    <text evidence="8">Belongs to the early nodulin-like (ENODL) family.</text>
</comment>
<evidence type="ECO:0000256" key="8">
    <source>
        <dbReference type="ARBA" id="ARBA00035011"/>
    </source>
</evidence>
<dbReference type="PANTHER" id="PTHR33021">
    <property type="entry name" value="BLUE COPPER PROTEIN"/>
    <property type="match status" value="1"/>
</dbReference>
<evidence type="ECO:0000256" key="4">
    <source>
        <dbReference type="ARBA" id="ARBA00023136"/>
    </source>
</evidence>
<dbReference type="EMBL" id="NMUH01001911">
    <property type="protein sequence ID" value="MQL96375.1"/>
    <property type="molecule type" value="Genomic_DNA"/>
</dbReference>
<gene>
    <name evidence="13" type="ORF">Taro_029052</name>
</gene>
<name>A0A843VK77_COLES</name>
<dbReference type="InterPro" id="IPR003245">
    <property type="entry name" value="Phytocyanin_dom"/>
</dbReference>
<dbReference type="OrthoDB" id="959565at2759"/>
<feature type="chain" id="PRO_5032753147" description="Phytocyanin domain-containing protein" evidence="11">
    <location>
        <begin position="29"/>
        <end position="186"/>
    </location>
</feature>
<keyword evidence="2" id="KW-0336">GPI-anchor</keyword>
<dbReference type="SUPFAM" id="SSF49503">
    <property type="entry name" value="Cupredoxins"/>
    <property type="match status" value="1"/>
</dbReference>
<evidence type="ECO:0000259" key="12">
    <source>
        <dbReference type="PROSITE" id="PS51485"/>
    </source>
</evidence>
<dbReference type="AlphaFoldDB" id="A0A843VK77"/>
<evidence type="ECO:0000256" key="2">
    <source>
        <dbReference type="ARBA" id="ARBA00022622"/>
    </source>
</evidence>
<dbReference type="PROSITE" id="PS51485">
    <property type="entry name" value="PHYTOCYANIN"/>
    <property type="match status" value="1"/>
</dbReference>
<accession>A0A843VK77</accession>
<evidence type="ECO:0000256" key="10">
    <source>
        <dbReference type="SAM" id="MobiDB-lite"/>
    </source>
</evidence>
<keyword evidence="7" id="KW-0449">Lipoprotein</keyword>
<evidence type="ECO:0000256" key="5">
    <source>
        <dbReference type="ARBA" id="ARBA00023157"/>
    </source>
</evidence>
<dbReference type="GO" id="GO:0009055">
    <property type="term" value="F:electron transfer activity"/>
    <property type="evidence" value="ECO:0007669"/>
    <property type="project" value="InterPro"/>
</dbReference>
<dbReference type="InterPro" id="IPR041846">
    <property type="entry name" value="ENL_dom"/>
</dbReference>
<sequence>MSTSSFRVARCKAFLFLLVVVLFCAVSALSVSSLDFEVGGEDGWEVPRSNNTQFYNQWASKNRFKVDDILVFKYRKDSVMVVTEEDYGRCNSSHPVFFDNRGSTEVKLDRPGPFYFISGNAGHCQLGQKMIVKVLRDDDGAAGSSPPSAADQTGTTPSGPLHHSGAVAPGCAVSTLFLLLVGPLLF</sequence>
<keyword evidence="5" id="KW-1015">Disulfide bond</keyword>
<evidence type="ECO:0000256" key="6">
    <source>
        <dbReference type="ARBA" id="ARBA00023180"/>
    </source>
</evidence>
<evidence type="ECO:0000313" key="13">
    <source>
        <dbReference type="EMBL" id="MQL96375.1"/>
    </source>
</evidence>
<keyword evidence="3 11" id="KW-0732">Signal</keyword>
<feature type="signal peptide" evidence="11">
    <location>
        <begin position="1"/>
        <end position="28"/>
    </location>
</feature>
<feature type="compositionally biased region" description="Low complexity" evidence="10">
    <location>
        <begin position="141"/>
        <end position="151"/>
    </location>
</feature>
<feature type="region of interest" description="Disordered" evidence="10">
    <location>
        <begin position="138"/>
        <end position="162"/>
    </location>
</feature>
<proteinExistence type="inferred from homology"/>